<proteinExistence type="predicted"/>
<dbReference type="AlphaFoldDB" id="A0A3N4IWI4"/>
<sequence>MAPHFKNIRRIHSGLLYVFPLFPCIPCVIKFKDKETRAREKEIKRVEKQGRELERKVAAEERMRREEINRVNEQGRLLQKKDGKRKFRRAKIVWE</sequence>
<evidence type="ECO:0000313" key="2">
    <source>
        <dbReference type="EMBL" id="RPA85984.1"/>
    </source>
</evidence>
<dbReference type="EMBL" id="ML119651">
    <property type="protein sequence ID" value="RPA85984.1"/>
    <property type="molecule type" value="Genomic_DNA"/>
</dbReference>
<reference evidence="2 3" key="1">
    <citation type="journal article" date="2018" name="Nat. Ecol. Evol.">
        <title>Pezizomycetes genomes reveal the molecular basis of ectomycorrhizal truffle lifestyle.</title>
        <authorList>
            <person name="Murat C."/>
            <person name="Payen T."/>
            <person name="Noel B."/>
            <person name="Kuo A."/>
            <person name="Morin E."/>
            <person name="Chen J."/>
            <person name="Kohler A."/>
            <person name="Krizsan K."/>
            <person name="Balestrini R."/>
            <person name="Da Silva C."/>
            <person name="Montanini B."/>
            <person name="Hainaut M."/>
            <person name="Levati E."/>
            <person name="Barry K.W."/>
            <person name="Belfiori B."/>
            <person name="Cichocki N."/>
            <person name="Clum A."/>
            <person name="Dockter R.B."/>
            <person name="Fauchery L."/>
            <person name="Guy J."/>
            <person name="Iotti M."/>
            <person name="Le Tacon F."/>
            <person name="Lindquist E.A."/>
            <person name="Lipzen A."/>
            <person name="Malagnac F."/>
            <person name="Mello A."/>
            <person name="Molinier V."/>
            <person name="Miyauchi S."/>
            <person name="Poulain J."/>
            <person name="Riccioni C."/>
            <person name="Rubini A."/>
            <person name="Sitrit Y."/>
            <person name="Splivallo R."/>
            <person name="Traeger S."/>
            <person name="Wang M."/>
            <person name="Zifcakova L."/>
            <person name="Wipf D."/>
            <person name="Zambonelli A."/>
            <person name="Paolocci F."/>
            <person name="Nowrousian M."/>
            <person name="Ottonello S."/>
            <person name="Baldrian P."/>
            <person name="Spatafora J.W."/>
            <person name="Henrissat B."/>
            <person name="Nagy L.G."/>
            <person name="Aury J.M."/>
            <person name="Wincker P."/>
            <person name="Grigoriev I.V."/>
            <person name="Bonfante P."/>
            <person name="Martin F.M."/>
        </authorList>
    </citation>
    <scope>NUCLEOTIDE SEQUENCE [LARGE SCALE GENOMIC DNA]</scope>
    <source>
        <strain evidence="2 3">RN42</strain>
    </source>
</reference>
<gene>
    <name evidence="2" type="ORF">BJ508DRAFT_411591</name>
</gene>
<protein>
    <submittedName>
        <fullName evidence="2">Uncharacterized protein</fullName>
    </submittedName>
</protein>
<name>A0A3N4IWI4_ASCIM</name>
<dbReference type="Proteomes" id="UP000275078">
    <property type="component" value="Unassembled WGS sequence"/>
</dbReference>
<organism evidence="2 3">
    <name type="scientific">Ascobolus immersus RN42</name>
    <dbReference type="NCBI Taxonomy" id="1160509"/>
    <lineage>
        <taxon>Eukaryota</taxon>
        <taxon>Fungi</taxon>
        <taxon>Dikarya</taxon>
        <taxon>Ascomycota</taxon>
        <taxon>Pezizomycotina</taxon>
        <taxon>Pezizomycetes</taxon>
        <taxon>Pezizales</taxon>
        <taxon>Ascobolaceae</taxon>
        <taxon>Ascobolus</taxon>
    </lineage>
</organism>
<keyword evidence="3" id="KW-1185">Reference proteome</keyword>
<evidence type="ECO:0000256" key="1">
    <source>
        <dbReference type="SAM" id="Coils"/>
    </source>
</evidence>
<evidence type="ECO:0000313" key="3">
    <source>
        <dbReference type="Proteomes" id="UP000275078"/>
    </source>
</evidence>
<feature type="coiled-coil region" evidence="1">
    <location>
        <begin position="36"/>
        <end position="63"/>
    </location>
</feature>
<accession>A0A3N4IWI4</accession>
<keyword evidence="1" id="KW-0175">Coiled coil</keyword>